<dbReference type="Pfam" id="PF00072">
    <property type="entry name" value="Response_reg"/>
    <property type="match status" value="1"/>
</dbReference>
<keyword evidence="1 3" id="KW-0238">DNA-binding</keyword>
<evidence type="ECO:0000313" key="7">
    <source>
        <dbReference type="Proteomes" id="UP001499951"/>
    </source>
</evidence>
<dbReference type="InterPro" id="IPR001789">
    <property type="entry name" value="Sig_transdc_resp-reg_receiver"/>
</dbReference>
<dbReference type="PANTHER" id="PTHR48111:SF36">
    <property type="entry name" value="TRANSCRIPTIONAL REGULATORY PROTEIN CUTR"/>
    <property type="match status" value="1"/>
</dbReference>
<evidence type="ECO:0000256" key="3">
    <source>
        <dbReference type="PROSITE-ProRule" id="PRU01091"/>
    </source>
</evidence>
<feature type="DNA-binding region" description="OmpR/PhoB-type" evidence="3">
    <location>
        <begin position="124"/>
        <end position="222"/>
    </location>
</feature>
<reference evidence="6 7" key="1">
    <citation type="journal article" date="2019" name="Int. J. Syst. Evol. Microbiol.">
        <title>The Global Catalogue of Microorganisms (GCM) 10K type strain sequencing project: providing services to taxonomists for standard genome sequencing and annotation.</title>
        <authorList>
            <consortium name="The Broad Institute Genomics Platform"/>
            <consortium name="The Broad Institute Genome Sequencing Center for Infectious Disease"/>
            <person name="Wu L."/>
            <person name="Ma J."/>
        </authorList>
    </citation>
    <scope>NUCLEOTIDE SEQUENCE [LARGE SCALE GENOMIC DNA]</scope>
    <source>
        <strain evidence="6 7">JCM 15089</strain>
    </source>
</reference>
<dbReference type="EMBL" id="BAAADD010000012">
    <property type="protein sequence ID" value="GAA0585845.1"/>
    <property type="molecule type" value="Genomic_DNA"/>
</dbReference>
<accession>A0ABN1FA77</accession>
<dbReference type="Gene3D" id="6.10.250.690">
    <property type="match status" value="1"/>
</dbReference>
<dbReference type="SMART" id="SM00862">
    <property type="entry name" value="Trans_reg_C"/>
    <property type="match status" value="1"/>
</dbReference>
<dbReference type="InterPro" id="IPR036388">
    <property type="entry name" value="WH-like_DNA-bd_sf"/>
</dbReference>
<dbReference type="CDD" id="cd00383">
    <property type="entry name" value="trans_reg_C"/>
    <property type="match status" value="1"/>
</dbReference>
<keyword evidence="2" id="KW-0597">Phosphoprotein</keyword>
<comment type="caution">
    <text evidence="6">The sequence shown here is derived from an EMBL/GenBank/DDBJ whole genome shotgun (WGS) entry which is preliminary data.</text>
</comment>
<dbReference type="InterPro" id="IPR011006">
    <property type="entry name" value="CheY-like_superfamily"/>
</dbReference>
<feature type="modified residue" description="4-aspartylphosphate" evidence="2">
    <location>
        <position position="51"/>
    </location>
</feature>
<name>A0ABN1FA77_9PROT</name>
<dbReference type="Gene3D" id="3.40.50.2300">
    <property type="match status" value="1"/>
</dbReference>
<dbReference type="Gene3D" id="1.10.10.10">
    <property type="entry name" value="Winged helix-like DNA-binding domain superfamily/Winged helix DNA-binding domain"/>
    <property type="match status" value="1"/>
</dbReference>
<gene>
    <name evidence="6" type="ORF">GCM10008942_38520</name>
</gene>
<dbReference type="SUPFAM" id="SSF46894">
    <property type="entry name" value="C-terminal effector domain of the bipartite response regulators"/>
    <property type="match status" value="1"/>
</dbReference>
<feature type="domain" description="Response regulatory" evidence="4">
    <location>
        <begin position="2"/>
        <end position="116"/>
    </location>
</feature>
<organism evidence="6 7">
    <name type="scientific">Rhizomicrobium electricum</name>
    <dbReference type="NCBI Taxonomy" id="480070"/>
    <lineage>
        <taxon>Bacteria</taxon>
        <taxon>Pseudomonadati</taxon>
        <taxon>Pseudomonadota</taxon>
        <taxon>Alphaproteobacteria</taxon>
        <taxon>Micropepsales</taxon>
        <taxon>Micropepsaceae</taxon>
        <taxon>Rhizomicrobium</taxon>
    </lineage>
</organism>
<evidence type="ECO:0000259" key="4">
    <source>
        <dbReference type="PROSITE" id="PS50110"/>
    </source>
</evidence>
<dbReference type="Pfam" id="PF00486">
    <property type="entry name" value="Trans_reg_C"/>
    <property type="match status" value="1"/>
</dbReference>
<dbReference type="PROSITE" id="PS51755">
    <property type="entry name" value="OMPR_PHOB"/>
    <property type="match status" value="1"/>
</dbReference>
<feature type="domain" description="OmpR/PhoB-type" evidence="5">
    <location>
        <begin position="124"/>
        <end position="222"/>
    </location>
</feature>
<dbReference type="InterPro" id="IPR001867">
    <property type="entry name" value="OmpR/PhoB-type_DNA-bd"/>
</dbReference>
<dbReference type="PROSITE" id="PS50110">
    <property type="entry name" value="RESPONSE_REGULATORY"/>
    <property type="match status" value="1"/>
</dbReference>
<dbReference type="InterPro" id="IPR039420">
    <property type="entry name" value="WalR-like"/>
</dbReference>
<protein>
    <submittedName>
        <fullName evidence="6">Response regulator transcription factor</fullName>
    </submittedName>
</protein>
<dbReference type="Proteomes" id="UP001499951">
    <property type="component" value="Unassembled WGS sequence"/>
</dbReference>
<evidence type="ECO:0000256" key="1">
    <source>
        <dbReference type="ARBA" id="ARBA00023125"/>
    </source>
</evidence>
<dbReference type="RefSeq" id="WP_166937325.1">
    <property type="nucleotide sequence ID" value="NZ_BAAADD010000012.1"/>
</dbReference>
<evidence type="ECO:0000259" key="5">
    <source>
        <dbReference type="PROSITE" id="PS51755"/>
    </source>
</evidence>
<evidence type="ECO:0000256" key="2">
    <source>
        <dbReference type="PROSITE-ProRule" id="PRU00169"/>
    </source>
</evidence>
<dbReference type="SMART" id="SM00448">
    <property type="entry name" value="REC"/>
    <property type="match status" value="1"/>
</dbReference>
<keyword evidence="7" id="KW-1185">Reference proteome</keyword>
<dbReference type="CDD" id="cd17624">
    <property type="entry name" value="REC_OmpR_PmrA-like"/>
    <property type="match status" value="1"/>
</dbReference>
<dbReference type="SUPFAM" id="SSF52172">
    <property type="entry name" value="CheY-like"/>
    <property type="match status" value="1"/>
</dbReference>
<proteinExistence type="predicted"/>
<evidence type="ECO:0000313" key="6">
    <source>
        <dbReference type="EMBL" id="GAA0585845.1"/>
    </source>
</evidence>
<sequence>MRLLLVEDNQRLQELVSRALIADGFAVDVASSLAEAQAFLSAAEYHLVVLDLGLPDGDGLDLIKLLRARAIALPILVMTARDGLDDRIAGLDTGADDYLVKPFATAELSARCRALLRRPGGVLGSVLSVGNLSLDCNGRQAKIGDRILSLPPRELSLLELLMRKSGQVVPRAQLENGLYAMGEEVSPNALEAAVSRLRRRLTGGGADVVLHTAHGLGYALLPAGVGR</sequence>
<dbReference type="InterPro" id="IPR016032">
    <property type="entry name" value="Sig_transdc_resp-reg_C-effctor"/>
</dbReference>
<dbReference type="PANTHER" id="PTHR48111">
    <property type="entry name" value="REGULATOR OF RPOS"/>
    <property type="match status" value="1"/>
</dbReference>